<keyword evidence="2" id="KW-1185">Reference proteome</keyword>
<evidence type="ECO:0008006" key="3">
    <source>
        <dbReference type="Google" id="ProtNLM"/>
    </source>
</evidence>
<dbReference type="EMBL" id="ML210154">
    <property type="protein sequence ID" value="TFK28653.1"/>
    <property type="molecule type" value="Genomic_DNA"/>
</dbReference>
<gene>
    <name evidence="1" type="ORF">FA15DRAFT_665100</name>
</gene>
<evidence type="ECO:0000313" key="1">
    <source>
        <dbReference type="EMBL" id="TFK28653.1"/>
    </source>
</evidence>
<accession>A0A5C3L824</accession>
<dbReference type="OrthoDB" id="2745898at2759"/>
<protein>
    <recommendedName>
        <fullName evidence="3">F-box domain-containing protein</fullName>
    </recommendedName>
</protein>
<evidence type="ECO:0000313" key="2">
    <source>
        <dbReference type="Proteomes" id="UP000307440"/>
    </source>
</evidence>
<name>A0A5C3L824_COPMA</name>
<dbReference type="Proteomes" id="UP000307440">
    <property type="component" value="Unassembled WGS sequence"/>
</dbReference>
<proteinExistence type="predicted"/>
<sequence length="396" mass="43685">MGNLAHDKPTLMTTALASLTFRDICQRMLFTELAITHILFYHQKLPGARLLPILKGSPRIVSYIQSISISGGSPFQLDNRPSRLAEDSDLAEVLHLLSLQGRVNSISLSDLRWSKLPSTTRNTISVLCRSRSIQKASVRRSPVQLAGLFGQSLKHLTISLSISSLLSLPANSSLELSTPASQLQSLHIVLWRFPDQSKLPEIVDFLLDPTTAIGVQVLRDLRIIQAPAPLSGARHGPYDPSLQRLLSACGSSLETFTFTAPANPVQSVILDLSPLTNLRKIRIFWSDAKMIQGFTQIIETVRLETPLATVCFRHAAVRLCPLEPMAEYWVNLDKACARLHKHGRLAQVAFDFPELVDRVASKVEAAHAAIEKALPRVRAAGILYLDSPCGSWKRST</sequence>
<reference evidence="1 2" key="1">
    <citation type="journal article" date="2019" name="Nat. Ecol. Evol.">
        <title>Megaphylogeny resolves global patterns of mushroom evolution.</title>
        <authorList>
            <person name="Varga T."/>
            <person name="Krizsan K."/>
            <person name="Foldi C."/>
            <person name="Dima B."/>
            <person name="Sanchez-Garcia M."/>
            <person name="Sanchez-Ramirez S."/>
            <person name="Szollosi G.J."/>
            <person name="Szarkandi J.G."/>
            <person name="Papp V."/>
            <person name="Albert L."/>
            <person name="Andreopoulos W."/>
            <person name="Angelini C."/>
            <person name="Antonin V."/>
            <person name="Barry K.W."/>
            <person name="Bougher N.L."/>
            <person name="Buchanan P."/>
            <person name="Buyck B."/>
            <person name="Bense V."/>
            <person name="Catcheside P."/>
            <person name="Chovatia M."/>
            <person name="Cooper J."/>
            <person name="Damon W."/>
            <person name="Desjardin D."/>
            <person name="Finy P."/>
            <person name="Geml J."/>
            <person name="Haridas S."/>
            <person name="Hughes K."/>
            <person name="Justo A."/>
            <person name="Karasinski D."/>
            <person name="Kautmanova I."/>
            <person name="Kiss B."/>
            <person name="Kocsube S."/>
            <person name="Kotiranta H."/>
            <person name="LaButti K.M."/>
            <person name="Lechner B.E."/>
            <person name="Liimatainen K."/>
            <person name="Lipzen A."/>
            <person name="Lukacs Z."/>
            <person name="Mihaltcheva S."/>
            <person name="Morgado L.N."/>
            <person name="Niskanen T."/>
            <person name="Noordeloos M.E."/>
            <person name="Ohm R.A."/>
            <person name="Ortiz-Santana B."/>
            <person name="Ovrebo C."/>
            <person name="Racz N."/>
            <person name="Riley R."/>
            <person name="Savchenko A."/>
            <person name="Shiryaev A."/>
            <person name="Soop K."/>
            <person name="Spirin V."/>
            <person name="Szebenyi C."/>
            <person name="Tomsovsky M."/>
            <person name="Tulloss R.E."/>
            <person name="Uehling J."/>
            <person name="Grigoriev I.V."/>
            <person name="Vagvolgyi C."/>
            <person name="Papp T."/>
            <person name="Martin F.M."/>
            <person name="Miettinen O."/>
            <person name="Hibbett D.S."/>
            <person name="Nagy L.G."/>
        </authorList>
    </citation>
    <scope>NUCLEOTIDE SEQUENCE [LARGE SCALE GENOMIC DNA]</scope>
    <source>
        <strain evidence="1 2">CBS 121175</strain>
    </source>
</reference>
<organism evidence="1 2">
    <name type="scientific">Coprinopsis marcescibilis</name>
    <name type="common">Agaric fungus</name>
    <name type="synonym">Psathyrella marcescibilis</name>
    <dbReference type="NCBI Taxonomy" id="230819"/>
    <lineage>
        <taxon>Eukaryota</taxon>
        <taxon>Fungi</taxon>
        <taxon>Dikarya</taxon>
        <taxon>Basidiomycota</taxon>
        <taxon>Agaricomycotina</taxon>
        <taxon>Agaricomycetes</taxon>
        <taxon>Agaricomycetidae</taxon>
        <taxon>Agaricales</taxon>
        <taxon>Agaricineae</taxon>
        <taxon>Psathyrellaceae</taxon>
        <taxon>Coprinopsis</taxon>
    </lineage>
</organism>
<dbReference type="AlphaFoldDB" id="A0A5C3L824"/>